<dbReference type="Pfam" id="PF07992">
    <property type="entry name" value="Pyr_redox_2"/>
    <property type="match status" value="1"/>
</dbReference>
<comment type="catalytic activity">
    <reaction evidence="3">
        <text>[thioredoxin]-dithiol + NADP(+) = [thioredoxin]-disulfide + NADPH + H(+)</text>
        <dbReference type="Rhea" id="RHEA:20345"/>
        <dbReference type="Rhea" id="RHEA-COMP:10698"/>
        <dbReference type="Rhea" id="RHEA-COMP:10700"/>
        <dbReference type="ChEBI" id="CHEBI:15378"/>
        <dbReference type="ChEBI" id="CHEBI:29950"/>
        <dbReference type="ChEBI" id="CHEBI:50058"/>
        <dbReference type="ChEBI" id="CHEBI:57783"/>
        <dbReference type="ChEBI" id="CHEBI:58349"/>
        <dbReference type="EC" id="1.8.1.9"/>
    </reaction>
</comment>
<dbReference type="AlphaFoldDB" id="A0A6G9H7B7"/>
<gene>
    <name evidence="5" type="ORF">HA039_30975</name>
</gene>
<dbReference type="PRINTS" id="PR00368">
    <property type="entry name" value="FADPNR"/>
</dbReference>
<feature type="domain" description="FAD/NAD(P)-binding" evidence="4">
    <location>
        <begin position="19"/>
        <end position="305"/>
    </location>
</feature>
<evidence type="ECO:0000313" key="6">
    <source>
        <dbReference type="Proteomes" id="UP000501179"/>
    </source>
</evidence>
<accession>A0A6G9H7B7</accession>
<keyword evidence="1" id="KW-0285">Flavoprotein</keyword>
<dbReference type="EMBL" id="CP050177">
    <property type="protein sequence ID" value="QIQ06149.1"/>
    <property type="molecule type" value="Genomic_DNA"/>
</dbReference>
<dbReference type="Proteomes" id="UP000501179">
    <property type="component" value="Chromosome"/>
</dbReference>
<evidence type="ECO:0000256" key="3">
    <source>
        <dbReference type="ARBA" id="ARBA00048132"/>
    </source>
</evidence>
<protein>
    <submittedName>
        <fullName evidence="5">NAD(P)/FAD-dependent oxidoreductase</fullName>
    </submittedName>
</protein>
<dbReference type="PANTHER" id="PTHR48105">
    <property type="entry name" value="THIOREDOXIN REDUCTASE 1-RELATED-RELATED"/>
    <property type="match status" value="1"/>
</dbReference>
<evidence type="ECO:0000259" key="4">
    <source>
        <dbReference type="Pfam" id="PF07992"/>
    </source>
</evidence>
<evidence type="ECO:0000256" key="2">
    <source>
        <dbReference type="ARBA" id="ARBA00023002"/>
    </source>
</evidence>
<dbReference type="GO" id="GO:0004791">
    <property type="term" value="F:thioredoxin-disulfide reductase (NADPH) activity"/>
    <property type="evidence" value="ECO:0007669"/>
    <property type="project" value="UniProtKB-EC"/>
</dbReference>
<dbReference type="InterPro" id="IPR050097">
    <property type="entry name" value="Ferredoxin-NADP_redctase_2"/>
</dbReference>
<evidence type="ECO:0000256" key="1">
    <source>
        <dbReference type="ARBA" id="ARBA00022630"/>
    </source>
</evidence>
<organism evidence="5 6">
    <name type="scientific">Streptomyces liangshanensis</name>
    <dbReference type="NCBI Taxonomy" id="2717324"/>
    <lineage>
        <taxon>Bacteria</taxon>
        <taxon>Bacillati</taxon>
        <taxon>Actinomycetota</taxon>
        <taxon>Actinomycetes</taxon>
        <taxon>Kitasatosporales</taxon>
        <taxon>Streptomycetaceae</taxon>
        <taxon>Streptomyces</taxon>
    </lineage>
</organism>
<name>A0A6G9H7B7_9ACTN</name>
<keyword evidence="6" id="KW-1185">Reference proteome</keyword>
<dbReference type="Gene3D" id="3.50.50.60">
    <property type="entry name" value="FAD/NAD(P)-binding domain"/>
    <property type="match status" value="2"/>
</dbReference>
<evidence type="ECO:0000313" key="5">
    <source>
        <dbReference type="EMBL" id="QIQ06149.1"/>
    </source>
</evidence>
<dbReference type="RefSeq" id="WP_167034946.1">
    <property type="nucleotide sequence ID" value="NZ_CP050177.1"/>
</dbReference>
<reference evidence="5 6" key="1">
    <citation type="submission" date="2020-03" db="EMBL/GenBank/DDBJ databases">
        <title>A novel species.</title>
        <authorList>
            <person name="Gao J."/>
        </authorList>
    </citation>
    <scope>NUCLEOTIDE SEQUENCE [LARGE SCALE GENOMIC DNA]</scope>
    <source>
        <strain evidence="5 6">QMT-12</strain>
    </source>
</reference>
<dbReference type="SUPFAM" id="SSF51905">
    <property type="entry name" value="FAD/NAD(P)-binding domain"/>
    <property type="match status" value="1"/>
</dbReference>
<dbReference type="InterPro" id="IPR023753">
    <property type="entry name" value="FAD/NAD-binding_dom"/>
</dbReference>
<dbReference type="PRINTS" id="PR00469">
    <property type="entry name" value="PNDRDTASEII"/>
</dbReference>
<dbReference type="InterPro" id="IPR036188">
    <property type="entry name" value="FAD/NAD-bd_sf"/>
</dbReference>
<sequence length="354" mass="36533">MTARNPRTPDPAPGVERRHDVVVVGGGAAGLSGALTLARARRSVLVVDAGHPRNAPASGVHNYLGREGTPPGDLLATGRAEVAGYGGELVTGTVVAAERRAAGDFRLVLGDGTAVSARRLLLATGLVDELPDVPGLSERWGRDVLHCPYCHGWEVRDQAVGILGTGPLAAHQALMWRQWSDDVTLFLHTGPEPDDEAYEQLAARDVSVVDGTMAGLVVAEDRLTAVRLAAGPEVACQALVVAPRFTARVGALGGLGLEPVAQEVGGHVIGSRVEADAVGATAVAGVWAAGNITSLTDQVLGAADAGRRAGAAINADLTAQDTRRAVAARRDPFSPAMERAVCERVLGDSRHGLS</sequence>
<proteinExistence type="predicted"/>
<keyword evidence="2" id="KW-0560">Oxidoreductase</keyword>
<dbReference type="KEGG" id="slia:HA039_30975"/>